<name>J4X5S3_9GAMM</name>
<feature type="transmembrane region" description="Helical" evidence="1">
    <location>
        <begin position="86"/>
        <end position="104"/>
    </location>
</feature>
<feature type="transmembrane region" description="Helical" evidence="1">
    <location>
        <begin position="62"/>
        <end position="80"/>
    </location>
</feature>
<feature type="transmembrane region" description="Helical" evidence="1">
    <location>
        <begin position="7"/>
        <end position="23"/>
    </location>
</feature>
<dbReference type="EMBL" id="JH611164">
    <property type="protein sequence ID" value="EJP74025.1"/>
    <property type="molecule type" value="Genomic_DNA"/>
</dbReference>
<dbReference type="PANTHER" id="PTHR32251:SF17">
    <property type="entry name" value="STEROID 5-ALPHA REDUCTASE C-TERMINAL DOMAIN-CONTAINING PROTEIN"/>
    <property type="match status" value="1"/>
</dbReference>
<dbReference type="Pfam" id="PF06966">
    <property type="entry name" value="DUF1295"/>
    <property type="match status" value="1"/>
</dbReference>
<organism evidence="2 3">
    <name type="scientific">SAR86 cluster bacterium SAR86B</name>
    <dbReference type="NCBI Taxonomy" id="1123867"/>
    <lineage>
        <taxon>Bacteria</taxon>
        <taxon>Pseudomonadati</taxon>
        <taxon>Pseudomonadota</taxon>
        <taxon>Gammaproteobacteria</taxon>
        <taxon>SAR86 cluster</taxon>
    </lineage>
</organism>
<keyword evidence="1" id="KW-0472">Membrane</keyword>
<dbReference type="Proteomes" id="UP000010116">
    <property type="component" value="Unassembled WGS sequence"/>
</dbReference>
<protein>
    <submittedName>
        <fullName evidence="2">Wu:fc47e12</fullName>
    </submittedName>
</protein>
<keyword evidence="1" id="KW-1133">Transmembrane helix</keyword>
<dbReference type="InterPro" id="IPR010721">
    <property type="entry name" value="UstE-like"/>
</dbReference>
<dbReference type="AlphaFoldDB" id="J4X5S3"/>
<dbReference type="HOGENOM" id="CLU_043418_1_0_6"/>
<evidence type="ECO:0000256" key="1">
    <source>
        <dbReference type="SAM" id="Phobius"/>
    </source>
</evidence>
<sequence length="280" mass="31851">MNKIINVIIALFSFLIAFGIAYSTGLSSVVMAVCLAYLIQWLLFIPAYVFQTEKFYDLSGGLTYITVVIFSLSVTLDAGINVANLIIAIFIIIWAIRLSSFLFLRISKDGEDKRFRSIKPNLTQFFMTWTLQGMWVSLCSMCALTAINTGRLEVMNIFFIIGACIFVTGLYIEIKADNQKSRFRSIPENRDRFITDGLWSKSRHPNYFGEVLLWSGIAVMSVSALEGLQYMTLISPIFTYLLLVHVSGVRMLEARADIKWGQDPEYKNYVEKTPMLFPKL</sequence>
<keyword evidence="1" id="KW-0812">Transmembrane</keyword>
<gene>
    <name evidence="2" type="ORF">NT02SARS_0486</name>
</gene>
<dbReference type="PANTHER" id="PTHR32251">
    <property type="entry name" value="3-OXO-5-ALPHA-STEROID 4-DEHYDROGENASE"/>
    <property type="match status" value="1"/>
</dbReference>
<dbReference type="Gene3D" id="1.20.120.1630">
    <property type="match status" value="1"/>
</dbReference>
<evidence type="ECO:0000313" key="2">
    <source>
        <dbReference type="EMBL" id="EJP74025.1"/>
    </source>
</evidence>
<feature type="transmembrane region" description="Helical" evidence="1">
    <location>
        <begin position="125"/>
        <end position="148"/>
    </location>
</feature>
<feature type="transmembrane region" description="Helical" evidence="1">
    <location>
        <begin position="154"/>
        <end position="174"/>
    </location>
</feature>
<accession>J4X5S3</accession>
<reference evidence="2 3" key="1">
    <citation type="journal article" date="2012" name="ISME J.">
        <title>Genomic insights to SAR86, an abundant and uncultivated marine bacterial lineage.</title>
        <authorList>
            <person name="Dupont C.L."/>
            <person name="Rusch D.B."/>
            <person name="Yooseph S."/>
            <person name="Lombardo M.J."/>
            <person name="Richter R.A."/>
            <person name="Valas R."/>
            <person name="Novotny M."/>
            <person name="Yee-Greenbaum J."/>
            <person name="Selengut J.D."/>
            <person name="Haft D.H."/>
            <person name="Halpern A.L."/>
            <person name="Lasken R.S."/>
            <person name="Nealson K."/>
            <person name="Friedman R."/>
            <person name="Venter J.C."/>
        </authorList>
    </citation>
    <scope>NUCLEOTIDE SEQUENCE [LARGE SCALE GENOMIC DNA]</scope>
</reference>
<evidence type="ECO:0000313" key="3">
    <source>
        <dbReference type="Proteomes" id="UP000010116"/>
    </source>
</evidence>
<dbReference type="PROSITE" id="PS50244">
    <property type="entry name" value="S5A_REDUCTASE"/>
    <property type="match status" value="1"/>
</dbReference>
<dbReference type="GO" id="GO:0016020">
    <property type="term" value="C:membrane"/>
    <property type="evidence" value="ECO:0007669"/>
    <property type="project" value="TreeGrafter"/>
</dbReference>
<proteinExistence type="predicted"/>
<feature type="transmembrane region" description="Helical" evidence="1">
    <location>
        <begin position="207"/>
        <end position="225"/>
    </location>
</feature>
<feature type="transmembrane region" description="Helical" evidence="1">
    <location>
        <begin position="29"/>
        <end position="50"/>
    </location>
</feature>